<accession>A0ACC0ZEZ0</accession>
<gene>
    <name evidence="1" type="ORF">Pint_16220</name>
</gene>
<proteinExistence type="predicted"/>
<comment type="caution">
    <text evidence="1">The sequence shown here is derived from an EMBL/GenBank/DDBJ whole genome shotgun (WGS) entry which is preliminary data.</text>
</comment>
<evidence type="ECO:0000313" key="1">
    <source>
        <dbReference type="EMBL" id="KAJ0049598.1"/>
    </source>
</evidence>
<reference evidence="2" key="1">
    <citation type="journal article" date="2023" name="G3 (Bethesda)">
        <title>Genome assembly and association tests identify interacting loci associated with vigor, precocity, and sex in interspecific pistachio rootstocks.</title>
        <authorList>
            <person name="Palmer W."/>
            <person name="Jacygrad E."/>
            <person name="Sagayaradj S."/>
            <person name="Cavanaugh K."/>
            <person name="Han R."/>
            <person name="Bertier L."/>
            <person name="Beede B."/>
            <person name="Kafkas S."/>
            <person name="Golino D."/>
            <person name="Preece J."/>
            <person name="Michelmore R."/>
        </authorList>
    </citation>
    <scope>NUCLEOTIDE SEQUENCE [LARGE SCALE GENOMIC DNA]</scope>
</reference>
<dbReference type="EMBL" id="CM047737">
    <property type="protein sequence ID" value="KAJ0049598.1"/>
    <property type="molecule type" value="Genomic_DNA"/>
</dbReference>
<sequence length="353" mass="39594">MGKQPHVVVIPYPAQGHVAPLLKLATKIAKHGIKVTFVNTEFIHAKIMASIPDKAEELSPVRLVSFPDGLEEGDDRNDFIKELIKKINQSDECEPISCVIADICLGWALELAHEMGIPRAALVPYGPPTLAISFHVKKIVDAGIIDNDGYAMPMTDEWISISEETLPWKRNEFNWSCPGEPMIQKIFLEITCAAAETVRISNWVLSNSIYELDSPNCDLVPKVLTIGKIVEWAAQEKVLAHSSVACFLSHCGWNSTTEGLSMGVPFLCWPYFADQYQNRRFICEVWKIGLDLTPDENGIVTRHEIQRKVRRLISDDGIKSNSLKIKEMARKSLVEGGSSFKNFERFISQVKSR</sequence>
<organism evidence="1 2">
    <name type="scientific">Pistacia integerrima</name>
    <dbReference type="NCBI Taxonomy" id="434235"/>
    <lineage>
        <taxon>Eukaryota</taxon>
        <taxon>Viridiplantae</taxon>
        <taxon>Streptophyta</taxon>
        <taxon>Embryophyta</taxon>
        <taxon>Tracheophyta</taxon>
        <taxon>Spermatophyta</taxon>
        <taxon>Magnoliopsida</taxon>
        <taxon>eudicotyledons</taxon>
        <taxon>Gunneridae</taxon>
        <taxon>Pentapetalae</taxon>
        <taxon>rosids</taxon>
        <taxon>malvids</taxon>
        <taxon>Sapindales</taxon>
        <taxon>Anacardiaceae</taxon>
        <taxon>Pistacia</taxon>
    </lineage>
</organism>
<dbReference type="Proteomes" id="UP001163603">
    <property type="component" value="Chromosome 2"/>
</dbReference>
<evidence type="ECO:0000313" key="2">
    <source>
        <dbReference type="Proteomes" id="UP001163603"/>
    </source>
</evidence>
<keyword evidence="2" id="KW-1185">Reference proteome</keyword>
<protein>
    <submittedName>
        <fullName evidence="1">Uncharacterized protein</fullName>
    </submittedName>
</protein>
<name>A0ACC0ZEZ0_9ROSI</name>